<feature type="domain" description="Ska2 N-terminal" evidence="15">
    <location>
        <begin position="15"/>
        <end position="111"/>
    </location>
</feature>
<evidence type="ECO:0000256" key="10">
    <source>
        <dbReference type="ARBA" id="ARBA00023212"/>
    </source>
</evidence>
<dbReference type="GO" id="GO:0000940">
    <property type="term" value="C:outer kinetochore"/>
    <property type="evidence" value="ECO:0007669"/>
    <property type="project" value="InterPro"/>
</dbReference>
<evidence type="ECO:0000259" key="15">
    <source>
        <dbReference type="Pfam" id="PF16740"/>
    </source>
</evidence>
<comment type="subcellular location">
    <subcellularLocation>
        <location evidence="2">Chromosome</location>
        <location evidence="2">Centromere</location>
        <location evidence="2">Kinetochore</location>
    </subcellularLocation>
    <subcellularLocation>
        <location evidence="1">Cytoplasm</location>
        <location evidence="1">Cytoskeleton</location>
        <location evidence="1">Spindle</location>
    </subcellularLocation>
</comment>
<sequence length="159" mass="16976">MAGQLSGSASDLQIAAEDLVGLLERSSGTLGQVARRLEEEFAERFADAGVNPLSIIKRIKRLERELPELKEQCQALISTKQELTDSARALLRANRDQLQQLIAKSGAPAHDDGAVADAFGSAMGGWDAQMRRARDCGAAGGLEYSAQGLNLALARSNLQ</sequence>
<dbReference type="GO" id="GO:0007059">
    <property type="term" value="P:chromosome segregation"/>
    <property type="evidence" value="ECO:0007669"/>
    <property type="project" value="InterPro"/>
</dbReference>
<dbReference type="STRING" id="307507.A0A2V0PL92"/>
<evidence type="ECO:0000256" key="12">
    <source>
        <dbReference type="ARBA" id="ARBA00023328"/>
    </source>
</evidence>
<dbReference type="Proteomes" id="UP000247498">
    <property type="component" value="Unassembled WGS sequence"/>
</dbReference>
<evidence type="ECO:0000256" key="2">
    <source>
        <dbReference type="ARBA" id="ARBA00004629"/>
    </source>
</evidence>
<dbReference type="InterPro" id="IPR026762">
    <property type="entry name" value="Ska2"/>
</dbReference>
<comment type="similarity">
    <text evidence="3">Belongs to the SKA2 family.</text>
</comment>
<dbReference type="InterPro" id="IPR042091">
    <property type="entry name" value="Ska2_N"/>
</dbReference>
<dbReference type="PANTHER" id="PTHR32017:SF3">
    <property type="entry name" value="SPINDLE AND KINETOCHORE-ASSOCIATED PROTEIN 2"/>
    <property type="match status" value="1"/>
</dbReference>
<proteinExistence type="inferred from homology"/>
<evidence type="ECO:0000256" key="6">
    <source>
        <dbReference type="ARBA" id="ARBA00022618"/>
    </source>
</evidence>
<evidence type="ECO:0000256" key="13">
    <source>
        <dbReference type="ARBA" id="ARBA00029651"/>
    </source>
</evidence>
<evidence type="ECO:0000256" key="4">
    <source>
        <dbReference type="ARBA" id="ARBA00022454"/>
    </source>
</evidence>
<dbReference type="Gene3D" id="6.10.250.1380">
    <property type="match status" value="1"/>
</dbReference>
<evidence type="ECO:0000256" key="9">
    <source>
        <dbReference type="ARBA" id="ARBA00022838"/>
    </source>
</evidence>
<comment type="caution">
    <text evidence="16">The sequence shown here is derived from an EMBL/GenBank/DDBJ whole genome shotgun (WGS) entry which is preliminary data.</text>
</comment>
<keyword evidence="17" id="KW-1185">Reference proteome</keyword>
<keyword evidence="11" id="KW-0131">Cell cycle</keyword>
<name>A0A2V0PL92_9CHLO</name>
<keyword evidence="12" id="KW-0137">Centromere</keyword>
<dbReference type="GO" id="GO:0005876">
    <property type="term" value="C:spindle microtubule"/>
    <property type="evidence" value="ECO:0007669"/>
    <property type="project" value="InterPro"/>
</dbReference>
<evidence type="ECO:0000256" key="1">
    <source>
        <dbReference type="ARBA" id="ARBA00004186"/>
    </source>
</evidence>
<keyword evidence="9" id="KW-0995">Kinetochore</keyword>
<dbReference type="OrthoDB" id="193920at2759"/>
<dbReference type="InParanoid" id="A0A2V0PL92"/>
<dbReference type="GO" id="GO:0000278">
    <property type="term" value="P:mitotic cell cycle"/>
    <property type="evidence" value="ECO:0007669"/>
    <property type="project" value="TreeGrafter"/>
</dbReference>
<evidence type="ECO:0000313" key="17">
    <source>
        <dbReference type="Proteomes" id="UP000247498"/>
    </source>
</evidence>
<keyword evidence="8" id="KW-0498">Mitosis</keyword>
<dbReference type="FunCoup" id="A0A2V0PL92">
    <property type="interactions" value="23"/>
</dbReference>
<evidence type="ECO:0000256" key="8">
    <source>
        <dbReference type="ARBA" id="ARBA00022776"/>
    </source>
</evidence>
<keyword evidence="14" id="KW-0175">Coiled coil</keyword>
<dbReference type="PANTHER" id="PTHR32017">
    <property type="entry name" value="SPINDLE AND KINETOCHORE-ASSOCIATED PROTEIN 2"/>
    <property type="match status" value="1"/>
</dbReference>
<dbReference type="Pfam" id="PF16740">
    <property type="entry name" value="SKA2"/>
    <property type="match status" value="1"/>
</dbReference>
<evidence type="ECO:0000256" key="3">
    <source>
        <dbReference type="ARBA" id="ARBA00010684"/>
    </source>
</evidence>
<evidence type="ECO:0000256" key="14">
    <source>
        <dbReference type="SAM" id="Coils"/>
    </source>
</evidence>
<evidence type="ECO:0000256" key="7">
    <source>
        <dbReference type="ARBA" id="ARBA00022701"/>
    </source>
</evidence>
<keyword evidence="5" id="KW-0963">Cytoplasm</keyword>
<dbReference type="GO" id="GO:0051301">
    <property type="term" value="P:cell division"/>
    <property type="evidence" value="ECO:0007669"/>
    <property type="project" value="UniProtKB-KW"/>
</dbReference>
<organism evidence="16 17">
    <name type="scientific">Raphidocelis subcapitata</name>
    <dbReference type="NCBI Taxonomy" id="307507"/>
    <lineage>
        <taxon>Eukaryota</taxon>
        <taxon>Viridiplantae</taxon>
        <taxon>Chlorophyta</taxon>
        <taxon>core chlorophytes</taxon>
        <taxon>Chlorophyceae</taxon>
        <taxon>CS clade</taxon>
        <taxon>Sphaeropleales</taxon>
        <taxon>Selenastraceae</taxon>
        <taxon>Raphidocelis</taxon>
    </lineage>
</organism>
<keyword evidence="4" id="KW-0158">Chromosome</keyword>
<feature type="coiled-coil region" evidence="14">
    <location>
        <begin position="59"/>
        <end position="86"/>
    </location>
</feature>
<dbReference type="GO" id="GO:0008017">
    <property type="term" value="F:microtubule binding"/>
    <property type="evidence" value="ECO:0007669"/>
    <property type="project" value="InterPro"/>
</dbReference>
<dbReference type="AlphaFoldDB" id="A0A2V0PL92"/>
<protein>
    <recommendedName>
        <fullName evidence="13">Protein FAM33A</fullName>
    </recommendedName>
</protein>
<evidence type="ECO:0000256" key="5">
    <source>
        <dbReference type="ARBA" id="ARBA00022490"/>
    </source>
</evidence>
<accession>A0A2V0PL92</accession>
<keyword evidence="10" id="KW-0206">Cytoskeleton</keyword>
<reference evidence="16 17" key="1">
    <citation type="journal article" date="2018" name="Sci. Rep.">
        <title>Raphidocelis subcapitata (=Pseudokirchneriella subcapitata) provides an insight into genome evolution and environmental adaptations in the Sphaeropleales.</title>
        <authorList>
            <person name="Suzuki S."/>
            <person name="Yamaguchi H."/>
            <person name="Nakajima N."/>
            <person name="Kawachi M."/>
        </authorList>
    </citation>
    <scope>NUCLEOTIDE SEQUENCE [LARGE SCALE GENOMIC DNA]</scope>
    <source>
        <strain evidence="16 17">NIES-35</strain>
    </source>
</reference>
<dbReference type="EMBL" id="BDRX01000211">
    <property type="protein sequence ID" value="GBG00320.1"/>
    <property type="molecule type" value="Genomic_DNA"/>
</dbReference>
<keyword evidence="7" id="KW-0493">Microtubule</keyword>
<keyword evidence="6" id="KW-0132">Cell division</keyword>
<evidence type="ECO:0000313" key="16">
    <source>
        <dbReference type="EMBL" id="GBG00320.1"/>
    </source>
</evidence>
<gene>
    <name evidence="16" type="ORF">Rsub_13028</name>
</gene>
<evidence type="ECO:0000256" key="11">
    <source>
        <dbReference type="ARBA" id="ARBA00023306"/>
    </source>
</evidence>